<dbReference type="PROSITE" id="PS50828">
    <property type="entry name" value="SMR"/>
    <property type="match status" value="1"/>
</dbReference>
<dbReference type="PANTHER" id="PTHR46535">
    <property type="entry name" value="NEDD4-BINDING PROTEIN 2"/>
    <property type="match status" value="1"/>
</dbReference>
<dbReference type="InterPro" id="IPR002625">
    <property type="entry name" value="Smr_dom"/>
</dbReference>
<name>A0A095CAF4_SCHHA</name>
<reference evidence="3" key="1">
    <citation type="journal article" date="2012" name="Nat. Genet.">
        <title>Whole-genome sequence of Schistosoma haematobium.</title>
        <authorList>
            <person name="Young N.D."/>
            <person name="Jex A.R."/>
            <person name="Li B."/>
            <person name="Liu S."/>
            <person name="Yang L."/>
            <person name="Xiong Z."/>
            <person name="Li Y."/>
            <person name="Cantacessi C."/>
            <person name="Hall R.S."/>
            <person name="Xu X."/>
            <person name="Chen F."/>
            <person name="Wu X."/>
            <person name="Zerlotini A."/>
            <person name="Oliveira G."/>
            <person name="Hofmann A."/>
            <person name="Zhang G."/>
            <person name="Fang X."/>
            <person name="Kang Y."/>
            <person name="Campbell B.E."/>
            <person name="Loukas A."/>
            <person name="Ranganathan S."/>
            <person name="Rollinson D."/>
            <person name="Rinaldi G."/>
            <person name="Brindley P.J."/>
            <person name="Yang H."/>
            <person name="Wang J."/>
            <person name="Wang J."/>
            <person name="Gasser R.B."/>
        </authorList>
    </citation>
    <scope>NUCLEOTIDE SEQUENCE [LARGE SCALE GENOMIC DNA]</scope>
</reference>
<dbReference type="AlphaFoldDB" id="A0A095CAF4"/>
<gene>
    <name evidence="3" type="ORF">MS3_07780</name>
</gene>
<evidence type="ECO:0000256" key="1">
    <source>
        <dbReference type="SAM" id="MobiDB-lite"/>
    </source>
</evidence>
<evidence type="ECO:0000313" key="3">
    <source>
        <dbReference type="EMBL" id="KGB39358.1"/>
    </source>
</evidence>
<dbReference type="SUPFAM" id="SSF160443">
    <property type="entry name" value="SMR domain-like"/>
    <property type="match status" value="1"/>
</dbReference>
<sequence>MSSDMYTTNFSIFKIHFYLVGGNSSEITNTSPLGQQPSTSQRKLDELMSIFPNLKSNILEEFLSLAHDNVSWATTLILDNHTSERICQKIEQNSNLVGNNLLLCKSNVSQTSEHPSTEVTEAALDPAPLSPTTCTPSFSNILEDNTNNVGQTTLSSVKESQYENEIGRTFNHQHAPDAIPDFIIDEWTPEPNLIKEIYASFMRHLGVLSNSTTSVLTPKFPPSNTRNSNQNTKKTTVTPSTNITSKRSFSTFLQIMDDEEGLLRSVEDFRTVTTLLINLNYLSLNTPVIRLILNRLMSKFPGTQKNVVEEAFVRCEFDEARTEVYLLTYYKSTIESVTKSTTTTTSTTTNNSSSIQCWNNMSSTVNQQSINSAFIPNNSDNNGDNINNNLVGLDYHQITEENLSLQEIQDEEEALNRSIEDQRDRLLTLANQLCLSRLKAQFPGIDINYLENLFIRFDLNEQNLSGYLIKQGFVTHSLNPFLVETVNKYIENVDDNDSRVSPVSSNQGYVTDISNSSIHNTDWLNLINQKISGIRQRIGRMKNDLSYANDNRIKQFQITEIRSLQSQLHYLELQKAEYLADTRSSLYEDELLTNGGKPIHSACLAFAYLDLHGLNKSCALHVLQQRLTYLKDKLNRLKSLKYFTVITGRAAGSESDLVSIAPVLRPAVIQYLSRNGYKFEENFRVGSGHFTVSLNNSKLR</sequence>
<feature type="domain" description="Smr" evidence="2">
    <location>
        <begin position="609"/>
        <end position="695"/>
    </location>
</feature>
<dbReference type="InterPro" id="IPR052772">
    <property type="entry name" value="Endo/PolyKinase_Domain-Protein"/>
</dbReference>
<dbReference type="Gene3D" id="3.30.1370.110">
    <property type="match status" value="1"/>
</dbReference>
<organism evidence="3">
    <name type="scientific">Schistosoma haematobium</name>
    <name type="common">Blood fluke</name>
    <dbReference type="NCBI Taxonomy" id="6185"/>
    <lineage>
        <taxon>Eukaryota</taxon>
        <taxon>Metazoa</taxon>
        <taxon>Spiralia</taxon>
        <taxon>Lophotrochozoa</taxon>
        <taxon>Platyhelminthes</taxon>
        <taxon>Trematoda</taxon>
        <taxon>Digenea</taxon>
        <taxon>Strigeidida</taxon>
        <taxon>Schistosomatoidea</taxon>
        <taxon>Schistosomatidae</taxon>
        <taxon>Schistosoma</taxon>
    </lineage>
</organism>
<evidence type="ECO:0000259" key="2">
    <source>
        <dbReference type="PROSITE" id="PS50828"/>
    </source>
</evidence>
<dbReference type="SMART" id="SM00463">
    <property type="entry name" value="SMR"/>
    <property type="match status" value="1"/>
</dbReference>
<dbReference type="PANTHER" id="PTHR46535:SF1">
    <property type="entry name" value="NEDD4-BINDING PROTEIN 2"/>
    <property type="match status" value="1"/>
</dbReference>
<dbReference type="GO" id="GO:0004519">
    <property type="term" value="F:endonuclease activity"/>
    <property type="evidence" value="ECO:0007669"/>
    <property type="project" value="TreeGrafter"/>
</dbReference>
<dbReference type="InterPro" id="IPR036063">
    <property type="entry name" value="Smr_dom_sf"/>
</dbReference>
<dbReference type="GO" id="GO:0005634">
    <property type="term" value="C:nucleus"/>
    <property type="evidence" value="ECO:0007669"/>
    <property type="project" value="TreeGrafter"/>
</dbReference>
<dbReference type="STRING" id="6185.A0A095CAF4"/>
<protein>
    <recommendedName>
        <fullName evidence="2">Smr domain-containing protein</fullName>
    </recommendedName>
</protein>
<accession>A0A095CAF4</accession>
<dbReference type="EMBL" id="KL251187">
    <property type="protein sequence ID" value="KGB39358.1"/>
    <property type="molecule type" value="Genomic_DNA"/>
</dbReference>
<feature type="region of interest" description="Disordered" evidence="1">
    <location>
        <begin position="217"/>
        <end position="241"/>
    </location>
</feature>
<proteinExistence type="predicted"/>